<organism evidence="1">
    <name type="scientific">Siphoviridae sp. ctJhT5</name>
    <dbReference type="NCBI Taxonomy" id="2826242"/>
    <lineage>
        <taxon>Viruses</taxon>
        <taxon>Duplodnaviria</taxon>
        <taxon>Heunggongvirae</taxon>
        <taxon>Uroviricota</taxon>
        <taxon>Caudoviricetes</taxon>
    </lineage>
</organism>
<dbReference type="InterPro" id="IPR047907">
    <property type="entry name" value="CD1375-like"/>
</dbReference>
<accession>A0A8S5QZN0</accession>
<sequence length="41" mass="4596">MAVVYATLIIKGKKTIEQVPGLIREQVKEILVDMDLPELAE</sequence>
<proteinExistence type="predicted"/>
<reference evidence="1" key="1">
    <citation type="journal article" date="2021" name="Proc. Natl. Acad. Sci. U.S.A.">
        <title>A Catalog of Tens of Thousands of Viruses from Human Metagenomes Reveals Hidden Associations with Chronic Diseases.</title>
        <authorList>
            <person name="Tisza M.J."/>
            <person name="Buck C.B."/>
        </authorList>
    </citation>
    <scope>NUCLEOTIDE SEQUENCE</scope>
    <source>
        <strain evidence="1">CtJhT5</strain>
    </source>
</reference>
<name>A0A8S5QZN0_9CAUD</name>
<dbReference type="EMBL" id="BK015771">
    <property type="protein sequence ID" value="DAE24281.1"/>
    <property type="molecule type" value="Genomic_DNA"/>
</dbReference>
<protein>
    <submittedName>
        <fullName evidence="1">Uncharacterized protein</fullName>
    </submittedName>
</protein>
<dbReference type="NCBIfam" id="NF040910">
    <property type="entry name" value="CD1375_fam"/>
    <property type="match status" value="1"/>
</dbReference>
<evidence type="ECO:0000313" key="1">
    <source>
        <dbReference type="EMBL" id="DAE24281.1"/>
    </source>
</evidence>